<evidence type="ECO:0000313" key="2">
    <source>
        <dbReference type="Proteomes" id="UP001059745"/>
    </source>
</evidence>
<dbReference type="EMBL" id="CP104214">
    <property type="protein sequence ID" value="UWX68485.1"/>
    <property type="molecule type" value="Genomic_DNA"/>
</dbReference>
<organism evidence="1 2">
    <name type="scientific">Burkholderia gladioli</name>
    <name type="common">Pseudomonas marginata</name>
    <name type="synonym">Phytomonas marginata</name>
    <dbReference type="NCBI Taxonomy" id="28095"/>
    <lineage>
        <taxon>Bacteria</taxon>
        <taxon>Pseudomonadati</taxon>
        <taxon>Pseudomonadota</taxon>
        <taxon>Betaproteobacteria</taxon>
        <taxon>Burkholderiales</taxon>
        <taxon>Burkholderiaceae</taxon>
        <taxon>Burkholderia</taxon>
    </lineage>
</organism>
<accession>A0AB38TLA5</accession>
<sequence>MFPDQIALIGNDPAIGGQLQYDAPRQFIGNIGQPLLGDSRGILIRSLRGVPGAIARRPVRLAQRLAQRVALGAAWQKAFGDRKGMPGLQQKAARRHHFPAVRLQVGQDLGALASIEKSFQQESGNKGRFKRIEKLGNSAYRRRRDV</sequence>
<reference evidence="1" key="1">
    <citation type="submission" date="2022-09" db="EMBL/GenBank/DDBJ databases">
        <title>Genomic of Burkholderia gladioli.</title>
        <authorList>
            <person name="Wu H."/>
        </authorList>
    </citation>
    <scope>NUCLEOTIDE SEQUENCE</scope>
    <source>
        <strain evidence="1">ZN-S4</strain>
    </source>
</reference>
<evidence type="ECO:0000313" key="1">
    <source>
        <dbReference type="EMBL" id="UWX68485.1"/>
    </source>
</evidence>
<dbReference type="AlphaFoldDB" id="A0AB38TLA5"/>
<dbReference type="Proteomes" id="UP001059745">
    <property type="component" value="Chromosome 1"/>
</dbReference>
<proteinExistence type="predicted"/>
<name>A0AB38TLA5_BURGA</name>
<protein>
    <submittedName>
        <fullName evidence="1">Uncharacterized protein</fullName>
    </submittedName>
</protein>
<gene>
    <name evidence="1" type="ORF">NYZ96_09455</name>
</gene>